<feature type="region of interest" description="Disordered" evidence="1">
    <location>
        <begin position="371"/>
        <end position="395"/>
    </location>
</feature>
<dbReference type="RefSeq" id="WP_076627232.1">
    <property type="nucleotide sequence ID" value="NZ_CP019312.1"/>
</dbReference>
<dbReference type="OrthoDB" id="436461at2"/>
<dbReference type="Proteomes" id="UP000186336">
    <property type="component" value="Chromosome"/>
</dbReference>
<dbReference type="InterPro" id="IPR018310">
    <property type="entry name" value="Put_endonuclease_Z1-dom"/>
</dbReference>
<dbReference type="EMBL" id="CP019312">
    <property type="protein sequence ID" value="APX11370.1"/>
    <property type="molecule type" value="Genomic_DNA"/>
</dbReference>
<reference evidence="3 4" key="1">
    <citation type="submission" date="2017-01" db="EMBL/GenBank/DDBJ databases">
        <title>Complete genome of Tateyamaria omphalii DOK1-4 isolated from seawater in Dokdo.</title>
        <authorList>
            <person name="Kim J.H."/>
            <person name="Chi W.-J."/>
        </authorList>
    </citation>
    <scope>NUCLEOTIDE SEQUENCE [LARGE SCALE GENOMIC DNA]</scope>
    <source>
        <strain evidence="3 4">DOK1-4</strain>
    </source>
</reference>
<dbReference type="Pfam" id="PF10593">
    <property type="entry name" value="Z1"/>
    <property type="match status" value="1"/>
</dbReference>
<accession>A0A1P8MTF8</accession>
<organism evidence="3 4">
    <name type="scientific">Tateyamaria omphalii</name>
    <dbReference type="NCBI Taxonomy" id="299262"/>
    <lineage>
        <taxon>Bacteria</taxon>
        <taxon>Pseudomonadati</taxon>
        <taxon>Pseudomonadota</taxon>
        <taxon>Alphaproteobacteria</taxon>
        <taxon>Rhodobacterales</taxon>
        <taxon>Roseobacteraceae</taxon>
        <taxon>Tateyamaria</taxon>
    </lineage>
</organism>
<name>A0A1P8MTF8_9RHOB</name>
<protein>
    <recommendedName>
        <fullName evidence="2">Putative endonuclease Z1 domain-containing protein</fullName>
    </recommendedName>
</protein>
<gene>
    <name evidence="3" type="ORF">BWR18_06505</name>
</gene>
<dbReference type="AlphaFoldDB" id="A0A1P8MTF8"/>
<evidence type="ECO:0000259" key="2">
    <source>
        <dbReference type="Pfam" id="PF10593"/>
    </source>
</evidence>
<evidence type="ECO:0000313" key="4">
    <source>
        <dbReference type="Proteomes" id="UP000186336"/>
    </source>
</evidence>
<dbReference type="KEGG" id="tom:BWR18_06505"/>
<feature type="compositionally biased region" description="Basic and acidic residues" evidence="1">
    <location>
        <begin position="373"/>
        <end position="388"/>
    </location>
</feature>
<evidence type="ECO:0000313" key="3">
    <source>
        <dbReference type="EMBL" id="APX11370.1"/>
    </source>
</evidence>
<evidence type="ECO:0000256" key="1">
    <source>
        <dbReference type="SAM" id="MobiDB-lite"/>
    </source>
</evidence>
<feature type="region of interest" description="Disordered" evidence="1">
    <location>
        <begin position="203"/>
        <end position="223"/>
    </location>
</feature>
<proteinExistence type="predicted"/>
<keyword evidence="4" id="KW-1185">Reference proteome</keyword>
<dbReference type="STRING" id="299262.BWR18_06505"/>
<sequence length="902" mass="101521">MNILTLENIRGLIRDFMIVSHRTEDELRSEIEKYAPLAREEVTSDDLNDLYDEMRIRHGVLIETGAALVAPGFEPWFDSRRRNDTDWFYWDRYRTQLANSGFPGPVLEAMNEKTNRVIELCGDPRADSPFDRRGMVMGDVQAGKTGNYTALVSKAADVGYKVIIIIAGIHENLRSQTQTRIDEGLIGRNSDFSRLENARDDGRVGVGLIDPSREPSAMTTRQADFRKGQADQRIPLVNMEKEPIVFVIKKNASVLKNFLNWLKAFNLSHGGATIDQPMILIDDEADNASINVAKGPEAVSRINGQIRALLNLFSKSSYVAFTATPFANIFIDPDLQHEEAGRDLFPEHFLIALDRPGNYYGAEKVFLGETEDESGRPTRDIEDNEPHLPLKMPKGHQVRDLPESLMTAIRTFIVAGAIRDFRGQRDKHHSMLVNVSHLTSVQTDVANLIRHRLNEIIRPALNLHCNLSPDEAEMNDEISAMREIFDEEYGDSGVEWENILPLLDRVAGRAAVYEVNSKSGEKLEYPEVKDPENDQVTAIAVGGYSLSRGLTLEGLTISYFLRNSKAYDTLLQMARWFGYRPDYEDLCRVWIKDEARRWYSHIAEASEELRQDLRYMAASGASPRDFGLRVQRHPSALEVTARNKAGAGQEVIVDISLSRSRIETTVIHDNGHGNEAEENRQAVIRLHESLADYSSKMAGESKLYEAIPSDIVKDYLQDFRNHPDAERTQTGPVIRYIEEREDENLDKWDVVFVGSEKADAANWDGLGYPLRMQGRTPAAREGGRIVATSRRFSSRGVVRFGMSGDALSEVREEAAAEGTKNIADSAYLAKRSRPVLAIHVIALLDKGTGDLLDEPPVTAWTIGFPTSQKKGKTVSYQVNTIWWQQNRGEIDEEVGEALDREE</sequence>
<feature type="domain" description="Putative endonuclease Z1" evidence="2">
    <location>
        <begin position="404"/>
        <end position="636"/>
    </location>
</feature>